<dbReference type="Gene3D" id="3.10.580.10">
    <property type="entry name" value="CBS-domain"/>
    <property type="match status" value="1"/>
</dbReference>
<feature type="domain" description="EAL" evidence="1">
    <location>
        <begin position="167"/>
        <end position="420"/>
    </location>
</feature>
<dbReference type="Proteomes" id="UP000245362">
    <property type="component" value="Unassembled WGS sequence"/>
</dbReference>
<accession>A0A2U3B870</accession>
<evidence type="ECO:0000313" key="2">
    <source>
        <dbReference type="EMBL" id="PWI32972.1"/>
    </source>
</evidence>
<dbReference type="Pfam" id="PF00571">
    <property type="entry name" value="CBS"/>
    <property type="match status" value="2"/>
</dbReference>
<dbReference type="InterPro" id="IPR035919">
    <property type="entry name" value="EAL_sf"/>
</dbReference>
<dbReference type="InterPro" id="IPR001633">
    <property type="entry name" value="EAL_dom"/>
</dbReference>
<dbReference type="SUPFAM" id="SSF141868">
    <property type="entry name" value="EAL domain-like"/>
    <property type="match status" value="1"/>
</dbReference>
<dbReference type="PANTHER" id="PTHR33121:SF79">
    <property type="entry name" value="CYCLIC DI-GMP PHOSPHODIESTERASE PDED-RELATED"/>
    <property type="match status" value="1"/>
</dbReference>
<dbReference type="GO" id="GO:0071111">
    <property type="term" value="F:cyclic-guanylate-specific phosphodiesterase activity"/>
    <property type="evidence" value="ECO:0007669"/>
    <property type="project" value="InterPro"/>
</dbReference>
<dbReference type="PANTHER" id="PTHR33121">
    <property type="entry name" value="CYCLIC DI-GMP PHOSPHODIESTERASE PDEF"/>
    <property type="match status" value="1"/>
</dbReference>
<sequence>MQNVIHSRNIEPLSQQGFIAQSQLFYDSIRYNNIGLVLAIRPAINDSQRIISFIDTMSRSKSVKTFGKVNDHLFLVFISQATCDTPNRVRAIHYSIYNFFSELKSLSQSSHQFAISGKIGVSALNYDSSSIKGAVTHASQATMEQDTNSKQRVSIYDSKLSSDLKRYRLLEDLVSIKINNDELDIVYQPIINCSTWQVDGYEALCRFNVSEVLNADTKEMIGIAEDLDMVSELDLLVYQRAFKELSTRLNKKGQFININLSPNTRTNVDNLFRYIEVLADQESISLEQLVIDVNEVRRPSLGLTYENLLPKVRQKGIRVALDDLSMGFSLAPHLSSGNYNYLRVSHKFIRNFNEQSEYYQIVKFLVTLSHKFRVKVIAEGIETLEEAQLLAYLGVDFMQGYLFSPPVPQPKLHEVEKEIQSLLKQLHVKGLSAGSSPDIEEDASVVISIASKNLPRLDPGDSLLLASEYFSSEAISVLPVLDDKQCVGIVNRELLNLHFTPGMGTEHESTREAAIWQKPVNSLMNVTFPQMEAQTKISDLIYLIKEQGFRLPVVLVEDKKVYRGMVTESDLTHYVIKKNAKLTDSRLLAQETAPTKSEEDGYPVI</sequence>
<evidence type="ECO:0000313" key="3">
    <source>
        <dbReference type="Proteomes" id="UP000245362"/>
    </source>
</evidence>
<gene>
    <name evidence="2" type="ORF">DI392_11695</name>
</gene>
<dbReference type="Pfam" id="PF00563">
    <property type="entry name" value="EAL"/>
    <property type="match status" value="1"/>
</dbReference>
<dbReference type="SUPFAM" id="SSF54631">
    <property type="entry name" value="CBS-domain pair"/>
    <property type="match status" value="1"/>
</dbReference>
<dbReference type="InterPro" id="IPR000644">
    <property type="entry name" value="CBS_dom"/>
</dbReference>
<dbReference type="EMBL" id="QFWT01000006">
    <property type="protein sequence ID" value="PWI32972.1"/>
    <property type="molecule type" value="Genomic_DNA"/>
</dbReference>
<dbReference type="PROSITE" id="PS50883">
    <property type="entry name" value="EAL"/>
    <property type="match status" value="1"/>
</dbReference>
<name>A0A2U3B870_9VIBR</name>
<dbReference type="RefSeq" id="WP_109320091.1">
    <property type="nucleotide sequence ID" value="NZ_QFWT01000006.1"/>
</dbReference>
<dbReference type="Gene3D" id="3.20.20.450">
    <property type="entry name" value="EAL domain"/>
    <property type="match status" value="1"/>
</dbReference>
<comment type="caution">
    <text evidence="2">The sequence shown here is derived from an EMBL/GenBank/DDBJ whole genome shotgun (WGS) entry which is preliminary data.</text>
</comment>
<reference evidence="2 3" key="1">
    <citation type="submission" date="2018-05" db="EMBL/GenBank/DDBJ databases">
        <title>Vibrio limimaris sp. nov., isolated from marine sediment.</title>
        <authorList>
            <person name="Li C.-M."/>
        </authorList>
    </citation>
    <scope>NUCLEOTIDE SEQUENCE [LARGE SCALE GENOMIC DNA]</scope>
    <source>
        <strain evidence="2 3">E4404</strain>
    </source>
</reference>
<dbReference type="CDD" id="cd01948">
    <property type="entry name" value="EAL"/>
    <property type="match status" value="1"/>
</dbReference>
<protein>
    <submittedName>
        <fullName evidence="2">EAL domain-containing protein</fullName>
    </submittedName>
</protein>
<organism evidence="2 3">
    <name type="scientific">Vibrio albus</name>
    <dbReference type="NCBI Taxonomy" id="2200953"/>
    <lineage>
        <taxon>Bacteria</taxon>
        <taxon>Pseudomonadati</taxon>
        <taxon>Pseudomonadota</taxon>
        <taxon>Gammaproteobacteria</taxon>
        <taxon>Vibrionales</taxon>
        <taxon>Vibrionaceae</taxon>
        <taxon>Vibrio</taxon>
    </lineage>
</organism>
<dbReference type="SMART" id="SM00052">
    <property type="entry name" value="EAL"/>
    <property type="match status" value="1"/>
</dbReference>
<keyword evidence="3" id="KW-1185">Reference proteome</keyword>
<dbReference type="InterPro" id="IPR050706">
    <property type="entry name" value="Cyclic-di-GMP_PDE-like"/>
</dbReference>
<dbReference type="OrthoDB" id="5643297at2"/>
<evidence type="ECO:0000259" key="1">
    <source>
        <dbReference type="PROSITE" id="PS50883"/>
    </source>
</evidence>
<dbReference type="InterPro" id="IPR046342">
    <property type="entry name" value="CBS_dom_sf"/>
</dbReference>
<proteinExistence type="predicted"/>
<dbReference type="AlphaFoldDB" id="A0A2U3B870"/>